<dbReference type="AlphaFoldDB" id="A0A0G4G2S1"/>
<name>A0A0G4G2S1_VITBC</name>
<keyword evidence="2" id="KW-1185">Reference proteome</keyword>
<dbReference type="EMBL" id="CDMY01000553">
    <property type="protein sequence ID" value="CEM22564.1"/>
    <property type="molecule type" value="Genomic_DNA"/>
</dbReference>
<proteinExistence type="predicted"/>
<evidence type="ECO:0000313" key="2">
    <source>
        <dbReference type="Proteomes" id="UP000041254"/>
    </source>
</evidence>
<organism evidence="1 2">
    <name type="scientific">Vitrella brassicaformis (strain CCMP3155)</name>
    <dbReference type="NCBI Taxonomy" id="1169540"/>
    <lineage>
        <taxon>Eukaryota</taxon>
        <taxon>Sar</taxon>
        <taxon>Alveolata</taxon>
        <taxon>Colpodellida</taxon>
        <taxon>Vitrellaceae</taxon>
        <taxon>Vitrella</taxon>
    </lineage>
</organism>
<reference evidence="1 2" key="1">
    <citation type="submission" date="2014-11" db="EMBL/GenBank/DDBJ databases">
        <authorList>
            <person name="Zhu J."/>
            <person name="Qi W."/>
            <person name="Song R."/>
        </authorList>
    </citation>
    <scope>NUCLEOTIDE SEQUENCE [LARGE SCALE GENOMIC DNA]</scope>
</reference>
<dbReference type="VEuPathDB" id="CryptoDB:Vbra_16831"/>
<dbReference type="Proteomes" id="UP000041254">
    <property type="component" value="Unassembled WGS sequence"/>
</dbReference>
<accession>A0A0G4G2S1</accession>
<gene>
    <name evidence="1" type="ORF">Vbra_16831</name>
</gene>
<evidence type="ECO:0000313" key="1">
    <source>
        <dbReference type="EMBL" id="CEM22564.1"/>
    </source>
</evidence>
<sequence>MCQVGSYSSGQNEDFLSGGVGSGGRVPGDVWRLRVDGTEAAWEEMATSDDDCGRPGAVHAHTSAFDEPTDRVRFFGGTYWTRRCASLHCGVRLVGQCPPTAAAQLTCKFRGTHTCAAHRRRLLSCCDTGPPLLAPPCASQGGPQVFTSLTRRQQRKR</sequence>
<dbReference type="InParanoid" id="A0A0G4G2S1"/>
<protein>
    <submittedName>
        <fullName evidence="1">Uncharacterized protein</fullName>
    </submittedName>
</protein>